<dbReference type="SUPFAM" id="SSF53807">
    <property type="entry name" value="Helical backbone' metal receptor"/>
    <property type="match status" value="1"/>
</dbReference>
<dbReference type="EMBL" id="JAANYN010000014">
    <property type="protein sequence ID" value="NHE59516.1"/>
    <property type="molecule type" value="Genomic_DNA"/>
</dbReference>
<gene>
    <name evidence="2" type="ORF">G9Q97_22125</name>
</gene>
<organism evidence="2 3">
    <name type="scientific">Cyclobacterium plantarum</name>
    <dbReference type="NCBI Taxonomy" id="2716263"/>
    <lineage>
        <taxon>Bacteria</taxon>
        <taxon>Pseudomonadati</taxon>
        <taxon>Bacteroidota</taxon>
        <taxon>Cytophagia</taxon>
        <taxon>Cytophagales</taxon>
        <taxon>Cyclobacteriaceae</taxon>
        <taxon>Cyclobacterium</taxon>
    </lineage>
</organism>
<dbReference type="RefSeq" id="WP_166151006.1">
    <property type="nucleotide sequence ID" value="NZ_JAANYN010000014.1"/>
</dbReference>
<reference evidence="2 3" key="1">
    <citation type="submission" date="2020-03" db="EMBL/GenBank/DDBJ databases">
        <title>Cyclobacterium plantarum sp. nov., a marine bacterium isolated from a coastal-marine wetland.</title>
        <authorList>
            <person name="Sanchez-Porro C."/>
            <person name="Ventosa A."/>
            <person name="Amoozegar M."/>
        </authorList>
    </citation>
    <scope>NUCLEOTIDE SEQUENCE [LARGE SCALE GENOMIC DNA]</scope>
    <source>
        <strain evidence="2 3">GBPx2</strain>
    </source>
</reference>
<evidence type="ECO:0000259" key="1">
    <source>
        <dbReference type="PROSITE" id="PS50983"/>
    </source>
</evidence>
<dbReference type="Proteomes" id="UP000649799">
    <property type="component" value="Unassembled WGS sequence"/>
</dbReference>
<feature type="domain" description="Fe/B12 periplasmic-binding" evidence="1">
    <location>
        <begin position="96"/>
        <end position="370"/>
    </location>
</feature>
<name>A0ABX0HGK5_9BACT</name>
<accession>A0ABX0HGK5</accession>
<dbReference type="PROSITE" id="PS50983">
    <property type="entry name" value="FE_B12_PBP"/>
    <property type="match status" value="1"/>
</dbReference>
<comment type="caution">
    <text evidence="2">The sequence shown here is derived from an EMBL/GenBank/DDBJ whole genome shotgun (WGS) entry which is preliminary data.</text>
</comment>
<dbReference type="PROSITE" id="PS51257">
    <property type="entry name" value="PROKAR_LIPOPROTEIN"/>
    <property type="match status" value="1"/>
</dbReference>
<evidence type="ECO:0000313" key="3">
    <source>
        <dbReference type="Proteomes" id="UP000649799"/>
    </source>
</evidence>
<proteinExistence type="predicted"/>
<evidence type="ECO:0000313" key="2">
    <source>
        <dbReference type="EMBL" id="NHE59516.1"/>
    </source>
</evidence>
<dbReference type="PANTHER" id="PTHR30535">
    <property type="entry name" value="VITAMIN B12-BINDING PROTEIN"/>
    <property type="match status" value="1"/>
</dbReference>
<dbReference type="PANTHER" id="PTHR30535:SF34">
    <property type="entry name" value="MOLYBDATE-BINDING PROTEIN MOLA"/>
    <property type="match status" value="1"/>
</dbReference>
<dbReference type="Pfam" id="PF01497">
    <property type="entry name" value="Peripla_BP_2"/>
    <property type="match status" value="1"/>
</dbReference>
<sequence length="384" mass="42827">MLLFKPGIVFIPFIAILWVMAFACSEKPAAADLSSLEKIPMSYARGFSIYKGADFYLLEIGPDQESKGLLLVHEAGKKSSAFAGKIDGSIPMGSRKIILTATTQIPHLSYLGAEEHLMAFPNLDLISSREVRKRIAGNEILDLGKGPSPDLEKIVASDPDWVMVSGFGEAGQLAERLKAADIPVIVNGEFLEKHPLGRSEWIKLTGILLGKPDLADSVFDQIEKNYQEALTKTLQIPEKDRPSVLSGNLYKDIWYAPSKDSWAAQIIQDAGGQYLFGELGGNGSLMLNYEFVLEKARDASYWIGASDFKNLGHMLSENPKYGNFEAFKNKQVYTYTLKKGETGGLMYFEEGYLRPDWVLLDMIKILHPGKALRHDFQYFQRLDE</sequence>
<protein>
    <submittedName>
        <fullName evidence="2">ABC transporter substrate-binding protein</fullName>
    </submittedName>
</protein>
<dbReference type="Gene3D" id="3.40.50.1980">
    <property type="entry name" value="Nitrogenase molybdenum iron protein domain"/>
    <property type="match status" value="2"/>
</dbReference>
<dbReference type="InterPro" id="IPR050902">
    <property type="entry name" value="ABC_Transporter_SBP"/>
</dbReference>
<keyword evidence="3" id="KW-1185">Reference proteome</keyword>
<dbReference type="InterPro" id="IPR002491">
    <property type="entry name" value="ABC_transptr_periplasmic_BD"/>
</dbReference>